<proteinExistence type="predicted"/>
<comment type="caution">
    <text evidence="1">The sequence shown here is derived from an EMBL/GenBank/DDBJ whole genome shotgun (WGS) entry which is preliminary data.</text>
</comment>
<protein>
    <submittedName>
        <fullName evidence="1">Uncharacterized protein</fullName>
    </submittedName>
</protein>
<reference evidence="1" key="1">
    <citation type="journal article" date="2015" name="Nature">
        <title>Complex archaea that bridge the gap between prokaryotes and eukaryotes.</title>
        <authorList>
            <person name="Spang A."/>
            <person name="Saw J.H."/>
            <person name="Jorgensen S.L."/>
            <person name="Zaremba-Niedzwiedzka K."/>
            <person name="Martijn J."/>
            <person name="Lind A.E."/>
            <person name="van Eijk R."/>
            <person name="Schleper C."/>
            <person name="Guy L."/>
            <person name="Ettema T.J."/>
        </authorList>
    </citation>
    <scope>NUCLEOTIDE SEQUENCE</scope>
</reference>
<organism evidence="1">
    <name type="scientific">marine sediment metagenome</name>
    <dbReference type="NCBI Taxonomy" id="412755"/>
    <lineage>
        <taxon>unclassified sequences</taxon>
        <taxon>metagenomes</taxon>
        <taxon>ecological metagenomes</taxon>
    </lineage>
</organism>
<evidence type="ECO:0000313" key="1">
    <source>
        <dbReference type="EMBL" id="KKL87292.1"/>
    </source>
</evidence>
<name>A0A0F9IJ84_9ZZZZ</name>
<dbReference type="EMBL" id="LAZR01020873">
    <property type="protein sequence ID" value="KKL87292.1"/>
    <property type="molecule type" value="Genomic_DNA"/>
</dbReference>
<accession>A0A0F9IJ84</accession>
<gene>
    <name evidence="1" type="ORF">LCGC14_1936190</name>
</gene>
<dbReference type="AlphaFoldDB" id="A0A0F9IJ84"/>
<sequence>MRKLSFLVLIFLSVNVFSQGKTDSLLNLLESVTDTARVIVLKELCWETRYSHPSDALEYGLHALSLARQFEVYKEEAEILNFLGVIHRNIGD</sequence>
<feature type="non-terminal residue" evidence="1">
    <location>
        <position position="92"/>
    </location>
</feature>